<dbReference type="GO" id="GO:0031931">
    <property type="term" value="C:TORC1 complex"/>
    <property type="evidence" value="ECO:0007669"/>
    <property type="project" value="TreeGrafter"/>
</dbReference>
<dbReference type="InterPro" id="IPR016024">
    <property type="entry name" value="ARM-type_fold"/>
</dbReference>
<protein>
    <recommendedName>
        <fullName evidence="1">FAT domain-containing protein</fullName>
    </recommendedName>
</protein>
<organism evidence="2">
    <name type="scientific">Arcella intermedia</name>
    <dbReference type="NCBI Taxonomy" id="1963864"/>
    <lineage>
        <taxon>Eukaryota</taxon>
        <taxon>Amoebozoa</taxon>
        <taxon>Tubulinea</taxon>
        <taxon>Elardia</taxon>
        <taxon>Arcellinida</taxon>
        <taxon>Sphaerothecina</taxon>
        <taxon>Arcellidae</taxon>
        <taxon>Arcella</taxon>
    </lineage>
</organism>
<dbReference type="InterPro" id="IPR057564">
    <property type="entry name" value="HEAT_ATR"/>
</dbReference>
<proteinExistence type="predicted"/>
<dbReference type="PANTHER" id="PTHR11139">
    <property type="entry name" value="ATAXIA TELANGIECTASIA MUTATED ATM -RELATED"/>
    <property type="match status" value="1"/>
</dbReference>
<sequence length="989" mass="115474">MIMPPFIDSIKNSSKGFRLFRKLRALISVTKVSISDYLDQIFQLIHAHWNVDLVEVLELVEEISRSLPELFKIHVPLIIPLILPLLKSSEETNIQLMLRTIIHIGAKLDEYKHLIIPAILRLIDAVEIQQTIRIQSLYTLKSFCKDLNLSDFASPIVHTLSRLFQEYPTNVKMKNSAFYILCHLIHHLGTSFAVFVPLLKRTLSKNQQNQFNFCDLEIYFSRMVNKMLRNQNTEEEYEQLRSIEKEVCGGDGDYFPDERLRDDITQETEIERERESLIVEDGKKKINEEVLRKTFNVQNQSTKDDWIEWMRQCSLTLITESPEPAIRYCADLAKTYHPIVKDLFNAAFISCWQALSKPSQNELLKNFQTALKAGSKMPPETLQMLLQHVEFLEHTTMRCPLSVNQLSSLAESCHAYAKALHYRELEFNSHHTDDSTEALISLNTRLHLPHAAEGILRSMGIISYHLELKYVSWYEKLHRWSEALHVYETRQEDDKYRRCLKPEERLELILGQIRCLHAMGEWERLLKLTKALWKDSLFSNPGVRRKIAPMGAIAAWNLMDWNRMNTFINFISEDTVEGAFYRAIYALQLEKYDEVKIGIDKTRDLLDEELTALFAESYMRAYPAIVRLQQLSEIEEVTEYKMTQDAQRRQKIKVIWSKRLMGCQKNLRTWQYIMAVRRMALSPQENVEEWLKYANIARKSGNLLVSHKTLSMLLGKDPAMEPLAPLPVTHPVVTYAYIKQLWAANSKNHALQFLLGFLNLLQRNPSHDSKLVMKIHLKLGEWQYQLHEKNLNEETIPLILNCFSKAKEKKNAGYKVWQSWAQINFQLIQHFDKTLRRKTQKYTKEEATKKLFLNLLSYVVSSVRAFFTTIHLTKKPELKDVLRLLRLLFKYGEYKEVSSEFQQGFNIVSIDTWLEVIPQIIARMDSPIKAVQRLIKDLLTSVGREHPQALVYPLSVARQSHSKSRQKAAQQVLLNLLELKNNESNAQTR</sequence>
<dbReference type="AlphaFoldDB" id="A0A6B2KXE0"/>
<reference evidence="2" key="1">
    <citation type="journal article" date="2020" name="J. Eukaryot. Microbiol.">
        <title>De novo Sequencing, Assembly and Annotation of the Transcriptome for the Free-Living Testate Amoeba Arcella intermedia.</title>
        <authorList>
            <person name="Ribeiro G.M."/>
            <person name="Porfirio-Sousa A.L."/>
            <person name="Maurer-Alcala X.X."/>
            <person name="Katz L.A."/>
            <person name="Lahr D.J.G."/>
        </authorList>
    </citation>
    <scope>NUCLEOTIDE SEQUENCE</scope>
</reference>
<name>A0A6B2KXE0_9EUKA</name>
<feature type="domain" description="FAT" evidence="1">
    <location>
        <begin position="405"/>
        <end position="960"/>
    </location>
</feature>
<dbReference type="Pfam" id="PF23593">
    <property type="entry name" value="HEAT_ATR"/>
    <property type="match status" value="1"/>
</dbReference>
<dbReference type="InterPro" id="IPR014009">
    <property type="entry name" value="PIK_FAT"/>
</dbReference>
<dbReference type="PANTHER" id="PTHR11139:SF9">
    <property type="entry name" value="SERINE_THREONINE-PROTEIN KINASE MTOR"/>
    <property type="match status" value="1"/>
</dbReference>
<dbReference type="Gene3D" id="1.25.10.10">
    <property type="entry name" value="Leucine-rich Repeat Variant"/>
    <property type="match status" value="1"/>
</dbReference>
<dbReference type="InterPro" id="IPR011989">
    <property type="entry name" value="ARM-like"/>
</dbReference>
<dbReference type="GO" id="GO:0005737">
    <property type="term" value="C:cytoplasm"/>
    <property type="evidence" value="ECO:0007669"/>
    <property type="project" value="TreeGrafter"/>
</dbReference>
<evidence type="ECO:0000313" key="2">
    <source>
        <dbReference type="EMBL" id="NDV29268.1"/>
    </source>
</evidence>
<dbReference type="SUPFAM" id="SSF48371">
    <property type="entry name" value="ARM repeat"/>
    <property type="match status" value="1"/>
</dbReference>
<dbReference type="GO" id="GO:0031932">
    <property type="term" value="C:TORC2 complex"/>
    <property type="evidence" value="ECO:0007669"/>
    <property type="project" value="TreeGrafter"/>
</dbReference>
<dbReference type="GO" id="GO:0005634">
    <property type="term" value="C:nucleus"/>
    <property type="evidence" value="ECO:0007669"/>
    <property type="project" value="TreeGrafter"/>
</dbReference>
<dbReference type="InterPro" id="IPR050517">
    <property type="entry name" value="DDR_Repair_Kinase"/>
</dbReference>
<dbReference type="PROSITE" id="PS51189">
    <property type="entry name" value="FAT"/>
    <property type="match status" value="1"/>
</dbReference>
<dbReference type="GO" id="GO:0016242">
    <property type="term" value="P:negative regulation of macroautophagy"/>
    <property type="evidence" value="ECO:0007669"/>
    <property type="project" value="TreeGrafter"/>
</dbReference>
<dbReference type="GO" id="GO:0038202">
    <property type="term" value="P:TORC1 signaling"/>
    <property type="evidence" value="ECO:0007669"/>
    <property type="project" value="TreeGrafter"/>
</dbReference>
<dbReference type="InterPro" id="IPR003151">
    <property type="entry name" value="PIK-rel_kinase_FAT"/>
</dbReference>
<accession>A0A6B2KXE0</accession>
<dbReference type="GO" id="GO:0004674">
    <property type="term" value="F:protein serine/threonine kinase activity"/>
    <property type="evidence" value="ECO:0007669"/>
    <property type="project" value="TreeGrafter"/>
</dbReference>
<dbReference type="EMBL" id="GIBP01000299">
    <property type="protein sequence ID" value="NDV29268.1"/>
    <property type="molecule type" value="Transcribed_RNA"/>
</dbReference>
<evidence type="ECO:0000259" key="1">
    <source>
        <dbReference type="PROSITE" id="PS51189"/>
    </source>
</evidence>
<dbReference type="Pfam" id="PF02259">
    <property type="entry name" value="FAT"/>
    <property type="match status" value="1"/>
</dbReference>